<dbReference type="GO" id="GO:0140359">
    <property type="term" value="F:ABC-type transporter activity"/>
    <property type="evidence" value="ECO:0007669"/>
    <property type="project" value="InterPro"/>
</dbReference>
<dbReference type="AlphaFoldDB" id="A0A978U9J2"/>
<dbReference type="SUPFAM" id="SSF52540">
    <property type="entry name" value="P-loop containing nucleoside triphosphate hydrolases"/>
    <property type="match status" value="1"/>
</dbReference>
<dbReference type="Gene3D" id="1.20.1560.10">
    <property type="entry name" value="ABC transporter type 1, transmembrane domain"/>
    <property type="match status" value="2"/>
</dbReference>
<dbReference type="Pfam" id="PF00664">
    <property type="entry name" value="ABC_membrane"/>
    <property type="match status" value="1"/>
</dbReference>
<dbReference type="EMBL" id="JAEACU010000190">
    <property type="protein sequence ID" value="KAH7511234.1"/>
    <property type="molecule type" value="Genomic_DNA"/>
</dbReference>
<evidence type="ECO:0000313" key="12">
    <source>
        <dbReference type="Proteomes" id="UP000813462"/>
    </source>
</evidence>
<evidence type="ECO:0000313" key="11">
    <source>
        <dbReference type="EMBL" id="KAH7511234.1"/>
    </source>
</evidence>
<dbReference type="Gene3D" id="3.40.50.300">
    <property type="entry name" value="P-loop containing nucleotide triphosphate hydrolases"/>
    <property type="match status" value="2"/>
</dbReference>
<dbReference type="SUPFAM" id="SSF90123">
    <property type="entry name" value="ABC transporter transmembrane region"/>
    <property type="match status" value="1"/>
</dbReference>
<reference evidence="11" key="1">
    <citation type="journal article" date="2021" name="Front. Plant Sci.">
        <title>Chromosome-Scale Genome Assembly for Chinese Sour Jujube and Insights Into Its Genome Evolution and Domestication Signature.</title>
        <authorList>
            <person name="Shen L.-Y."/>
            <person name="Luo H."/>
            <person name="Wang X.-L."/>
            <person name="Wang X.-M."/>
            <person name="Qiu X.-J."/>
            <person name="Liu H."/>
            <person name="Zhou S.-S."/>
            <person name="Jia K.-H."/>
            <person name="Nie S."/>
            <person name="Bao Y.-T."/>
            <person name="Zhang R.-G."/>
            <person name="Yun Q.-Z."/>
            <person name="Chai Y.-H."/>
            <person name="Lu J.-Y."/>
            <person name="Li Y."/>
            <person name="Zhao S.-W."/>
            <person name="Mao J.-F."/>
            <person name="Jia S.-G."/>
            <person name="Mao Y.-M."/>
        </authorList>
    </citation>
    <scope>NUCLEOTIDE SEQUENCE</scope>
    <source>
        <strain evidence="11">AT0</strain>
        <tissue evidence="11">Leaf</tissue>
    </source>
</reference>
<evidence type="ECO:0000256" key="5">
    <source>
        <dbReference type="ARBA" id="ARBA00022989"/>
    </source>
</evidence>
<dbReference type="PROSITE" id="PS50893">
    <property type="entry name" value="ABC_TRANSPORTER_2"/>
    <property type="match status" value="1"/>
</dbReference>
<keyword evidence="2" id="KW-0813">Transport</keyword>
<comment type="similarity">
    <text evidence="1">Belongs to the ABC transporter superfamily. ABCB family. Multidrug resistance exporter (TC 3.A.1.201) subfamily.</text>
</comment>
<dbReference type="PANTHER" id="PTHR45136:SF2">
    <property type="entry name" value="ABC TRANSPORTER DOMAIN-CONTAINING PROTEIN"/>
    <property type="match status" value="1"/>
</dbReference>
<evidence type="ECO:0000256" key="6">
    <source>
        <dbReference type="ARBA" id="ARBA00023136"/>
    </source>
</evidence>
<keyword evidence="5 8" id="KW-1133">Transmembrane helix</keyword>
<evidence type="ECO:0008006" key="13">
    <source>
        <dbReference type="Google" id="ProtNLM"/>
    </source>
</evidence>
<evidence type="ECO:0000259" key="10">
    <source>
        <dbReference type="PROSITE" id="PS50929"/>
    </source>
</evidence>
<keyword evidence="3 8" id="KW-0812">Transmembrane</keyword>
<evidence type="ECO:0000256" key="2">
    <source>
        <dbReference type="ARBA" id="ARBA00022448"/>
    </source>
</evidence>
<keyword evidence="4" id="KW-0677">Repeat</keyword>
<gene>
    <name evidence="11" type="ORF">FEM48_ZijujUnG0031900</name>
</gene>
<dbReference type="GO" id="GO:0005524">
    <property type="term" value="F:ATP binding"/>
    <property type="evidence" value="ECO:0007669"/>
    <property type="project" value="InterPro"/>
</dbReference>
<keyword evidence="7" id="KW-0325">Glycoprotein</keyword>
<dbReference type="PROSITE" id="PS00211">
    <property type="entry name" value="ABC_TRANSPORTER_1"/>
    <property type="match status" value="1"/>
</dbReference>
<feature type="domain" description="ABC transporter" evidence="9">
    <location>
        <begin position="63"/>
        <end position="360"/>
    </location>
</feature>
<organism evidence="11 12">
    <name type="scientific">Ziziphus jujuba var. spinosa</name>
    <dbReference type="NCBI Taxonomy" id="714518"/>
    <lineage>
        <taxon>Eukaryota</taxon>
        <taxon>Viridiplantae</taxon>
        <taxon>Streptophyta</taxon>
        <taxon>Embryophyta</taxon>
        <taxon>Tracheophyta</taxon>
        <taxon>Spermatophyta</taxon>
        <taxon>Magnoliopsida</taxon>
        <taxon>eudicotyledons</taxon>
        <taxon>Gunneridae</taxon>
        <taxon>Pentapetalae</taxon>
        <taxon>rosids</taxon>
        <taxon>fabids</taxon>
        <taxon>Rosales</taxon>
        <taxon>Rhamnaceae</taxon>
        <taxon>Paliureae</taxon>
        <taxon>Ziziphus</taxon>
    </lineage>
</organism>
<keyword evidence="6 8" id="KW-0472">Membrane</keyword>
<dbReference type="PROSITE" id="PS50929">
    <property type="entry name" value="ABC_TM1F"/>
    <property type="match status" value="1"/>
</dbReference>
<dbReference type="Proteomes" id="UP000813462">
    <property type="component" value="Unassembled WGS sequence"/>
</dbReference>
<proteinExistence type="inferred from homology"/>
<comment type="caution">
    <text evidence="11">The sequence shown here is derived from an EMBL/GenBank/DDBJ whole genome shotgun (WGS) entry which is preliminary data.</text>
</comment>
<dbReference type="InterPro" id="IPR003439">
    <property type="entry name" value="ABC_transporter-like_ATP-bd"/>
</dbReference>
<evidence type="ECO:0000259" key="9">
    <source>
        <dbReference type="PROSITE" id="PS50893"/>
    </source>
</evidence>
<sequence>MRSLVGDRISLLVQSCAAVIIAWTLGLFIAWRLAIIMIATQPLVIACFYKRSILLKTMSKKAIKAQDETCKLASEAISNLRTITAFSSQHRILKMLKDAQDGPHKESIRQSWFAGFGLAFSQSFNTCTWCMYYWYGGKLLSNGDLIDRDSGIEPENPQGNQPEQLNGHLEFHDVHFTYPTRPDLMIFQGFSINIEAGKSTALVGESEPTLFASTIRENIVYGAPKEMTKTEIIEAAKVANANDFILVLEDGYETYCGDKGIQLSGGQKQRIAIARAILRNPTILLLDEATSALDTQSEKMVQSALENAMVGRTIVAVAHRLTSIKNCDVIVVLEKGMLVKKGTHSALIAKGSKGAYYSLWSVQKSKGASHINE</sequence>
<dbReference type="InterPro" id="IPR017871">
    <property type="entry name" value="ABC_transporter-like_CS"/>
</dbReference>
<dbReference type="Pfam" id="PF00005">
    <property type="entry name" value="ABC_tran"/>
    <property type="match status" value="1"/>
</dbReference>
<evidence type="ECO:0000256" key="8">
    <source>
        <dbReference type="SAM" id="Phobius"/>
    </source>
</evidence>
<dbReference type="InterPro" id="IPR036640">
    <property type="entry name" value="ABC1_TM_sf"/>
</dbReference>
<dbReference type="GO" id="GO:0016887">
    <property type="term" value="F:ATP hydrolysis activity"/>
    <property type="evidence" value="ECO:0007669"/>
    <property type="project" value="InterPro"/>
</dbReference>
<dbReference type="GO" id="GO:0016020">
    <property type="term" value="C:membrane"/>
    <property type="evidence" value="ECO:0007669"/>
    <property type="project" value="InterPro"/>
</dbReference>
<evidence type="ECO:0000256" key="7">
    <source>
        <dbReference type="ARBA" id="ARBA00023180"/>
    </source>
</evidence>
<name>A0A978U9J2_ZIZJJ</name>
<evidence type="ECO:0000256" key="3">
    <source>
        <dbReference type="ARBA" id="ARBA00022692"/>
    </source>
</evidence>
<dbReference type="InterPro" id="IPR011527">
    <property type="entry name" value="ABC1_TM_dom"/>
</dbReference>
<evidence type="ECO:0000256" key="1">
    <source>
        <dbReference type="ARBA" id="ARBA00007577"/>
    </source>
</evidence>
<feature type="transmembrane region" description="Helical" evidence="8">
    <location>
        <begin position="20"/>
        <end position="49"/>
    </location>
</feature>
<dbReference type="PANTHER" id="PTHR45136">
    <property type="entry name" value="ABC TRANSPORTER DOMAIN-CONTAINING PROTEIN"/>
    <property type="match status" value="1"/>
</dbReference>
<feature type="domain" description="ABC transmembrane type-1" evidence="10">
    <location>
        <begin position="1"/>
        <end position="145"/>
    </location>
</feature>
<dbReference type="InterPro" id="IPR027417">
    <property type="entry name" value="P-loop_NTPase"/>
</dbReference>
<evidence type="ECO:0000256" key="4">
    <source>
        <dbReference type="ARBA" id="ARBA00022737"/>
    </source>
</evidence>
<protein>
    <recommendedName>
        <fullName evidence="13">ABC transporter B family member 15-like</fullName>
    </recommendedName>
</protein>
<accession>A0A978U9J2</accession>